<feature type="region of interest" description="Disordered" evidence="1">
    <location>
        <begin position="322"/>
        <end position="360"/>
    </location>
</feature>
<proteinExistence type="predicted"/>
<reference evidence="4" key="1">
    <citation type="submission" date="2012-12" db="EMBL/GenBank/DDBJ databases">
        <authorList>
            <person name="Hellsten U."/>
            <person name="Grimwood J."/>
            <person name="Chapman J.A."/>
            <person name="Shapiro H."/>
            <person name="Aerts A."/>
            <person name="Otillar R.P."/>
            <person name="Terry A.Y."/>
            <person name="Boore J.L."/>
            <person name="Simakov O."/>
            <person name="Marletaz F."/>
            <person name="Cho S.-J."/>
            <person name="Edsinger-Gonzales E."/>
            <person name="Havlak P."/>
            <person name="Kuo D.-H."/>
            <person name="Larsson T."/>
            <person name="Lv J."/>
            <person name="Arendt D."/>
            <person name="Savage R."/>
            <person name="Osoegawa K."/>
            <person name="de Jong P."/>
            <person name="Lindberg D.R."/>
            <person name="Seaver E.C."/>
            <person name="Weisblat D.A."/>
            <person name="Putnam N.H."/>
            <person name="Grigoriev I.V."/>
            <person name="Rokhsar D.S."/>
        </authorList>
    </citation>
    <scope>NUCLEOTIDE SEQUENCE</scope>
</reference>
<feature type="compositionally biased region" description="Polar residues" evidence="1">
    <location>
        <begin position="326"/>
        <end position="335"/>
    </location>
</feature>
<name>T1EU71_HELRO</name>
<organism evidence="3 4">
    <name type="scientific">Helobdella robusta</name>
    <name type="common">Californian leech</name>
    <dbReference type="NCBI Taxonomy" id="6412"/>
    <lineage>
        <taxon>Eukaryota</taxon>
        <taxon>Metazoa</taxon>
        <taxon>Spiralia</taxon>
        <taxon>Lophotrochozoa</taxon>
        <taxon>Annelida</taxon>
        <taxon>Clitellata</taxon>
        <taxon>Hirudinea</taxon>
        <taxon>Rhynchobdellida</taxon>
        <taxon>Glossiphoniidae</taxon>
        <taxon>Helobdella</taxon>
    </lineage>
</organism>
<feature type="compositionally biased region" description="Basic and acidic residues" evidence="1">
    <location>
        <begin position="341"/>
        <end position="353"/>
    </location>
</feature>
<dbReference type="InParanoid" id="T1EU71"/>
<dbReference type="CTD" id="20200121"/>
<dbReference type="Proteomes" id="UP000015101">
    <property type="component" value="Unassembled WGS sequence"/>
</dbReference>
<dbReference type="EMBL" id="AMQM01001393">
    <property type="status" value="NOT_ANNOTATED_CDS"/>
    <property type="molecule type" value="Genomic_DNA"/>
</dbReference>
<gene>
    <name evidence="3" type="primary">20200121</name>
    <name evidence="2" type="ORF">HELRODRAFT_163551</name>
</gene>
<evidence type="ECO:0000256" key="1">
    <source>
        <dbReference type="SAM" id="MobiDB-lite"/>
    </source>
</evidence>
<dbReference type="EnsemblMetazoa" id="HelroT163551">
    <property type="protein sequence ID" value="HelroP163551"/>
    <property type="gene ID" value="HelroG163551"/>
</dbReference>
<evidence type="ECO:0000313" key="2">
    <source>
        <dbReference type="EMBL" id="ESN96484.1"/>
    </source>
</evidence>
<evidence type="ECO:0000313" key="3">
    <source>
        <dbReference type="EnsemblMetazoa" id="HelroP163551"/>
    </source>
</evidence>
<dbReference type="KEGG" id="hro:HELRODRAFT_163551"/>
<dbReference type="AlphaFoldDB" id="T1EU71"/>
<evidence type="ECO:0000313" key="4">
    <source>
        <dbReference type="Proteomes" id="UP000015101"/>
    </source>
</evidence>
<dbReference type="GeneID" id="20200121"/>
<dbReference type="HOGENOM" id="CLU_770049_0_0_1"/>
<reference evidence="3" key="3">
    <citation type="submission" date="2015-06" db="UniProtKB">
        <authorList>
            <consortium name="EnsemblMetazoa"/>
        </authorList>
    </citation>
    <scope>IDENTIFICATION</scope>
</reference>
<accession>T1EU71</accession>
<dbReference type="OrthoDB" id="5877502at2759"/>
<dbReference type="EMBL" id="KB097495">
    <property type="protein sequence ID" value="ESN96484.1"/>
    <property type="molecule type" value="Genomic_DNA"/>
</dbReference>
<reference evidence="2 4" key="2">
    <citation type="journal article" date="2013" name="Nature">
        <title>Insights into bilaterian evolution from three spiralian genomes.</title>
        <authorList>
            <person name="Simakov O."/>
            <person name="Marletaz F."/>
            <person name="Cho S.J."/>
            <person name="Edsinger-Gonzales E."/>
            <person name="Havlak P."/>
            <person name="Hellsten U."/>
            <person name="Kuo D.H."/>
            <person name="Larsson T."/>
            <person name="Lv J."/>
            <person name="Arendt D."/>
            <person name="Savage R."/>
            <person name="Osoegawa K."/>
            <person name="de Jong P."/>
            <person name="Grimwood J."/>
            <person name="Chapman J.A."/>
            <person name="Shapiro H."/>
            <person name="Aerts A."/>
            <person name="Otillar R.P."/>
            <person name="Terry A.Y."/>
            <person name="Boore J.L."/>
            <person name="Grigoriev I.V."/>
            <person name="Lindberg D.R."/>
            <person name="Seaver E.C."/>
            <person name="Weisblat D.A."/>
            <person name="Putnam N.H."/>
            <person name="Rokhsar D.S."/>
        </authorList>
    </citation>
    <scope>NUCLEOTIDE SEQUENCE</scope>
</reference>
<keyword evidence="4" id="KW-1185">Reference proteome</keyword>
<protein>
    <submittedName>
        <fullName evidence="2 3">Uncharacterized protein</fullName>
    </submittedName>
</protein>
<dbReference type="RefSeq" id="XP_009025640.1">
    <property type="nucleotide sequence ID" value="XM_009027392.1"/>
</dbReference>
<sequence>MTEYQSKEPDQEPRYLCDLCMSKMDVRQKYHDPSKYSYLWPMTPKSVKVAKARVFAAEVERREGRHRMRIKVQVQPFKACTESDEWVEVPGSRSRSAKDLPGIKSAFTSDDTRYTTFVDDEDDFEDKAVCPANKPLPPVVADYGHGSESSKMPLPIAPKSAYFYNCNFDFKQGTSYNCFEENSNFSQRAYINPLTANYEYHSAGSLDKNQRMFKCNMDLECDAEAALHISNAITQGLLEYKLQTDNESNELREQFEALKRQNASSFSDNITNPVMSMALKEAQYMARLLPFGDEALFASAMSILDSLNNKLYMLMEKSKEEGDQTIAENSKNHNSLPPDDGVLRFKMRPDQAPKRFKFGL</sequence>